<dbReference type="Proteomes" id="UP000712281">
    <property type="component" value="Unassembled WGS sequence"/>
</dbReference>
<feature type="compositionally biased region" description="Basic and acidic residues" evidence="1">
    <location>
        <begin position="217"/>
        <end position="237"/>
    </location>
</feature>
<keyword evidence="2" id="KW-0812">Transmembrane</keyword>
<feature type="region of interest" description="Disordered" evidence="1">
    <location>
        <begin position="125"/>
        <end position="274"/>
    </location>
</feature>
<feature type="compositionally biased region" description="Polar residues" evidence="1">
    <location>
        <begin position="265"/>
        <end position="274"/>
    </location>
</feature>
<gene>
    <name evidence="3" type="ORF">F2Q68_00036816</name>
</gene>
<feature type="region of interest" description="Disordered" evidence="1">
    <location>
        <begin position="57"/>
        <end position="87"/>
    </location>
</feature>
<evidence type="ECO:0000313" key="3">
    <source>
        <dbReference type="EMBL" id="KAF2550992.1"/>
    </source>
</evidence>
<organism evidence="3 4">
    <name type="scientific">Brassica cretica</name>
    <name type="common">Mustard</name>
    <dbReference type="NCBI Taxonomy" id="69181"/>
    <lineage>
        <taxon>Eukaryota</taxon>
        <taxon>Viridiplantae</taxon>
        <taxon>Streptophyta</taxon>
        <taxon>Embryophyta</taxon>
        <taxon>Tracheophyta</taxon>
        <taxon>Spermatophyta</taxon>
        <taxon>Magnoliopsida</taxon>
        <taxon>eudicotyledons</taxon>
        <taxon>Gunneridae</taxon>
        <taxon>Pentapetalae</taxon>
        <taxon>rosids</taxon>
        <taxon>malvids</taxon>
        <taxon>Brassicales</taxon>
        <taxon>Brassicaceae</taxon>
        <taxon>Brassiceae</taxon>
        <taxon>Brassica</taxon>
    </lineage>
</organism>
<feature type="compositionally biased region" description="Low complexity" evidence="1">
    <location>
        <begin position="238"/>
        <end position="249"/>
    </location>
</feature>
<evidence type="ECO:0000256" key="2">
    <source>
        <dbReference type="SAM" id="Phobius"/>
    </source>
</evidence>
<name>A0A8S9H424_BRACR</name>
<feature type="compositionally biased region" description="Polar residues" evidence="1">
    <location>
        <begin position="203"/>
        <end position="214"/>
    </location>
</feature>
<dbReference type="PANTHER" id="PTHR33740">
    <property type="entry name" value="GPI-ANCHORED ADHESIN-LIKE PROTEIN"/>
    <property type="match status" value="1"/>
</dbReference>
<evidence type="ECO:0000256" key="1">
    <source>
        <dbReference type="SAM" id="MobiDB-lite"/>
    </source>
</evidence>
<feature type="compositionally biased region" description="Polar residues" evidence="1">
    <location>
        <begin position="131"/>
        <end position="146"/>
    </location>
</feature>
<comment type="caution">
    <text evidence="3">The sequence shown here is derived from an EMBL/GenBank/DDBJ whole genome shotgun (WGS) entry which is preliminary data.</text>
</comment>
<protein>
    <submittedName>
        <fullName evidence="3">Uncharacterized protein</fullName>
    </submittedName>
</protein>
<keyword evidence="2" id="KW-0472">Membrane</keyword>
<dbReference type="AlphaFoldDB" id="A0A8S9H424"/>
<dbReference type="PANTHER" id="PTHR33740:SF3">
    <property type="entry name" value="GPI-ANCHORED ADHESIN-LIKE PROTEIN"/>
    <property type="match status" value="1"/>
</dbReference>
<dbReference type="EMBL" id="QGKW02001988">
    <property type="protein sequence ID" value="KAF2550992.1"/>
    <property type="molecule type" value="Genomic_DNA"/>
</dbReference>
<proteinExistence type="predicted"/>
<feature type="compositionally biased region" description="Basic and acidic residues" evidence="1">
    <location>
        <begin position="150"/>
        <end position="166"/>
    </location>
</feature>
<feature type="transmembrane region" description="Helical" evidence="2">
    <location>
        <begin position="93"/>
        <end position="118"/>
    </location>
</feature>
<keyword evidence="2" id="KW-1133">Transmembrane helix</keyword>
<accession>A0A8S9H424</accession>
<evidence type="ECO:0000313" key="4">
    <source>
        <dbReference type="Proteomes" id="UP000712281"/>
    </source>
</evidence>
<reference evidence="3" key="1">
    <citation type="submission" date="2019-12" db="EMBL/GenBank/DDBJ databases">
        <title>Genome sequencing and annotation of Brassica cretica.</title>
        <authorList>
            <person name="Studholme D.J."/>
            <person name="Sarris P.F."/>
        </authorList>
    </citation>
    <scope>NUCLEOTIDE SEQUENCE</scope>
    <source>
        <strain evidence="3">PFS-001/15</strain>
        <tissue evidence="3">Leaf</tissue>
    </source>
</reference>
<sequence>MASATATWTPTSLQLRLALSSGVRRKPNAVCLRPSRIGRKYVCGVVCCVSQKPEVEAWTGSDSSNPPADGLAGWADSGNGNGDKSSRAKKKSLIEGVVGAGVAGIVLFAGLSFAVASFNKRNHSRLKPEMQPSTSQQESVLISSDETPSDEAKVADSEETSLKDEVESIENSDIGQQGDEASGEDKLLGTEDSSFDGIVSDGTDATENITSETTPEAELKLHVQSDPDMPESEKIISESESIDSQKSDITGAENPEEPDSLPDTEPTNVSDLDNQVDTRGAVELEEVELRAEGFLGVFDEEARVGGDDGGDLRVGESVASEEFQDRVWSFVFVRLRGLDLMRWRKRREKQEQVRFVGGGDLIAEILSSSIDVARATFEY</sequence>